<evidence type="ECO:0000256" key="5">
    <source>
        <dbReference type="ARBA" id="ARBA00023128"/>
    </source>
</evidence>
<dbReference type="GO" id="GO:0005783">
    <property type="term" value="C:endoplasmic reticulum"/>
    <property type="evidence" value="ECO:0007669"/>
    <property type="project" value="UniProtKB-SubCell"/>
</dbReference>
<accession>A0A139WMA8</accession>
<dbReference type="Gene3D" id="3.40.50.1820">
    <property type="entry name" value="alpha/beta hydrolase"/>
    <property type="match status" value="1"/>
</dbReference>
<dbReference type="PANTHER" id="PTHR48182">
    <property type="entry name" value="PROTEIN SERAC1"/>
    <property type="match status" value="1"/>
</dbReference>
<dbReference type="PANTHER" id="PTHR48182:SF2">
    <property type="entry name" value="PROTEIN SERAC1"/>
    <property type="match status" value="1"/>
</dbReference>
<proteinExistence type="predicted"/>
<dbReference type="InterPro" id="IPR052374">
    <property type="entry name" value="SERAC1"/>
</dbReference>
<dbReference type="EMBL" id="KQ971314">
    <property type="protein sequence ID" value="KYB29024.1"/>
    <property type="molecule type" value="Genomic_DNA"/>
</dbReference>
<dbReference type="InterPro" id="IPR029058">
    <property type="entry name" value="AB_hydrolase_fold"/>
</dbReference>
<dbReference type="AlphaFoldDB" id="A0A139WMA8"/>
<evidence type="ECO:0000256" key="2">
    <source>
        <dbReference type="ARBA" id="ARBA00004240"/>
    </source>
</evidence>
<evidence type="ECO:0000256" key="6">
    <source>
        <dbReference type="ARBA" id="ARBA00023136"/>
    </source>
</evidence>
<dbReference type="OMA" id="ASEWNRQ"/>
<reference evidence="7 8" key="2">
    <citation type="journal article" date="2010" name="Nucleic Acids Res.">
        <title>BeetleBase in 2010: revisions to provide comprehensive genomic information for Tribolium castaneum.</title>
        <authorList>
            <person name="Kim H.S."/>
            <person name="Murphy T."/>
            <person name="Xia J."/>
            <person name="Caragea D."/>
            <person name="Park Y."/>
            <person name="Beeman R.W."/>
            <person name="Lorenzen M.D."/>
            <person name="Butcher S."/>
            <person name="Manak J.R."/>
            <person name="Brown S.J."/>
        </authorList>
    </citation>
    <scope>GENOME REANNOTATION</scope>
    <source>
        <strain evidence="7 8">Georgia GA2</strain>
    </source>
</reference>
<dbReference type="GO" id="GO:0016020">
    <property type="term" value="C:membrane"/>
    <property type="evidence" value="ECO:0007669"/>
    <property type="project" value="UniProtKB-SubCell"/>
</dbReference>
<evidence type="ECO:0000313" key="7">
    <source>
        <dbReference type="EMBL" id="KYB29024.1"/>
    </source>
</evidence>
<keyword evidence="6" id="KW-0472">Membrane</keyword>
<evidence type="ECO:0000313" key="8">
    <source>
        <dbReference type="Proteomes" id="UP000007266"/>
    </source>
</evidence>
<name>A0A139WMA8_TRICA</name>
<dbReference type="Proteomes" id="UP000007266">
    <property type="component" value="Linkage group 2"/>
</dbReference>
<dbReference type="InParanoid" id="A0A139WMA8"/>
<keyword evidence="5" id="KW-0496">Mitochondrion</keyword>
<organism evidence="7 8">
    <name type="scientific">Tribolium castaneum</name>
    <name type="common">Red flour beetle</name>
    <dbReference type="NCBI Taxonomy" id="7070"/>
    <lineage>
        <taxon>Eukaryota</taxon>
        <taxon>Metazoa</taxon>
        <taxon>Ecdysozoa</taxon>
        <taxon>Arthropoda</taxon>
        <taxon>Hexapoda</taxon>
        <taxon>Insecta</taxon>
        <taxon>Pterygota</taxon>
        <taxon>Neoptera</taxon>
        <taxon>Endopterygota</taxon>
        <taxon>Coleoptera</taxon>
        <taxon>Polyphaga</taxon>
        <taxon>Cucujiformia</taxon>
        <taxon>Tenebrionidae</taxon>
        <taxon>Tenebrionidae incertae sedis</taxon>
        <taxon>Tribolium</taxon>
    </lineage>
</organism>
<dbReference type="STRING" id="7070.A0A139WMA8"/>
<protein>
    <submittedName>
        <fullName evidence="7">Protein SERAC1-like Protein</fullName>
    </submittedName>
</protein>
<evidence type="ECO:0000256" key="4">
    <source>
        <dbReference type="ARBA" id="ARBA00022824"/>
    </source>
</evidence>
<reference evidence="7 8" key="1">
    <citation type="journal article" date="2008" name="Nature">
        <title>The genome of the model beetle and pest Tribolium castaneum.</title>
        <authorList>
            <consortium name="Tribolium Genome Sequencing Consortium"/>
            <person name="Richards S."/>
            <person name="Gibbs R.A."/>
            <person name="Weinstock G.M."/>
            <person name="Brown S.J."/>
            <person name="Denell R."/>
            <person name="Beeman R.W."/>
            <person name="Gibbs R."/>
            <person name="Beeman R.W."/>
            <person name="Brown S.J."/>
            <person name="Bucher G."/>
            <person name="Friedrich M."/>
            <person name="Grimmelikhuijzen C.J."/>
            <person name="Klingler M."/>
            <person name="Lorenzen M."/>
            <person name="Richards S."/>
            <person name="Roth S."/>
            <person name="Schroder R."/>
            <person name="Tautz D."/>
            <person name="Zdobnov E.M."/>
            <person name="Muzny D."/>
            <person name="Gibbs R.A."/>
            <person name="Weinstock G.M."/>
            <person name="Attaway T."/>
            <person name="Bell S."/>
            <person name="Buhay C.J."/>
            <person name="Chandrabose M.N."/>
            <person name="Chavez D."/>
            <person name="Clerk-Blankenburg K.P."/>
            <person name="Cree A."/>
            <person name="Dao M."/>
            <person name="Davis C."/>
            <person name="Chacko J."/>
            <person name="Dinh H."/>
            <person name="Dugan-Rocha S."/>
            <person name="Fowler G."/>
            <person name="Garner T.T."/>
            <person name="Garnes J."/>
            <person name="Gnirke A."/>
            <person name="Hawes A."/>
            <person name="Hernandez J."/>
            <person name="Hines S."/>
            <person name="Holder M."/>
            <person name="Hume J."/>
            <person name="Jhangiani S.N."/>
            <person name="Joshi V."/>
            <person name="Khan Z.M."/>
            <person name="Jackson L."/>
            <person name="Kovar C."/>
            <person name="Kowis A."/>
            <person name="Lee S."/>
            <person name="Lewis L.R."/>
            <person name="Margolis J."/>
            <person name="Morgan M."/>
            <person name="Nazareth L.V."/>
            <person name="Nguyen N."/>
            <person name="Okwuonu G."/>
            <person name="Parker D."/>
            <person name="Richards S."/>
            <person name="Ruiz S.J."/>
            <person name="Santibanez J."/>
            <person name="Savard J."/>
            <person name="Scherer S.E."/>
            <person name="Schneider B."/>
            <person name="Sodergren E."/>
            <person name="Tautz D."/>
            <person name="Vattahil S."/>
            <person name="Villasana D."/>
            <person name="White C.S."/>
            <person name="Wright R."/>
            <person name="Park Y."/>
            <person name="Beeman R.W."/>
            <person name="Lord J."/>
            <person name="Oppert B."/>
            <person name="Lorenzen M."/>
            <person name="Brown S."/>
            <person name="Wang L."/>
            <person name="Savard J."/>
            <person name="Tautz D."/>
            <person name="Richards S."/>
            <person name="Weinstock G."/>
            <person name="Gibbs R.A."/>
            <person name="Liu Y."/>
            <person name="Worley K."/>
            <person name="Weinstock G."/>
            <person name="Elsik C.G."/>
            <person name="Reese J.T."/>
            <person name="Elhaik E."/>
            <person name="Landan G."/>
            <person name="Graur D."/>
            <person name="Arensburger P."/>
            <person name="Atkinson P."/>
            <person name="Beeman R.W."/>
            <person name="Beidler J."/>
            <person name="Brown S.J."/>
            <person name="Demuth J.P."/>
            <person name="Drury D.W."/>
            <person name="Du Y.Z."/>
            <person name="Fujiwara H."/>
            <person name="Lorenzen M."/>
            <person name="Maselli V."/>
            <person name="Osanai M."/>
            <person name="Park Y."/>
            <person name="Robertson H.M."/>
            <person name="Tu Z."/>
            <person name="Wang J.J."/>
            <person name="Wang S."/>
            <person name="Richards S."/>
            <person name="Song H."/>
            <person name="Zhang L."/>
            <person name="Sodergren E."/>
            <person name="Werner D."/>
            <person name="Stanke M."/>
            <person name="Morgenstern B."/>
            <person name="Solovyev V."/>
            <person name="Kosarev P."/>
            <person name="Brown G."/>
            <person name="Chen H.C."/>
            <person name="Ermolaeva O."/>
            <person name="Hlavina W."/>
            <person name="Kapustin Y."/>
            <person name="Kiryutin B."/>
            <person name="Kitts P."/>
            <person name="Maglott D."/>
            <person name="Pruitt K."/>
            <person name="Sapojnikov V."/>
            <person name="Souvorov A."/>
            <person name="Mackey A.J."/>
            <person name="Waterhouse R.M."/>
            <person name="Wyder S."/>
            <person name="Zdobnov E.M."/>
            <person name="Zdobnov E.M."/>
            <person name="Wyder S."/>
            <person name="Kriventseva E.V."/>
            <person name="Kadowaki T."/>
            <person name="Bork P."/>
            <person name="Aranda M."/>
            <person name="Bao R."/>
            <person name="Beermann A."/>
            <person name="Berns N."/>
            <person name="Bolognesi R."/>
            <person name="Bonneton F."/>
            <person name="Bopp D."/>
            <person name="Brown S.J."/>
            <person name="Bucher G."/>
            <person name="Butts T."/>
            <person name="Chaumot A."/>
            <person name="Denell R.E."/>
            <person name="Ferrier D.E."/>
            <person name="Friedrich M."/>
            <person name="Gordon C.M."/>
            <person name="Jindra M."/>
            <person name="Klingler M."/>
            <person name="Lan Q."/>
            <person name="Lattorff H.M."/>
            <person name="Laudet V."/>
            <person name="von Levetsow C."/>
            <person name="Liu Z."/>
            <person name="Lutz R."/>
            <person name="Lynch J.A."/>
            <person name="da Fonseca R.N."/>
            <person name="Posnien N."/>
            <person name="Reuter R."/>
            <person name="Roth S."/>
            <person name="Savard J."/>
            <person name="Schinko J.B."/>
            <person name="Schmitt C."/>
            <person name="Schoppmeier M."/>
            <person name="Schroder R."/>
            <person name="Shippy T.D."/>
            <person name="Simonnet F."/>
            <person name="Marques-Souza H."/>
            <person name="Tautz D."/>
            <person name="Tomoyasu Y."/>
            <person name="Trauner J."/>
            <person name="Van der Zee M."/>
            <person name="Vervoort M."/>
            <person name="Wittkopp N."/>
            <person name="Wimmer E.A."/>
            <person name="Yang X."/>
            <person name="Jones A.K."/>
            <person name="Sattelle D.B."/>
            <person name="Ebert P.R."/>
            <person name="Nelson D."/>
            <person name="Scott J.G."/>
            <person name="Beeman R.W."/>
            <person name="Muthukrishnan S."/>
            <person name="Kramer K.J."/>
            <person name="Arakane Y."/>
            <person name="Beeman R.W."/>
            <person name="Zhu Q."/>
            <person name="Hogenkamp D."/>
            <person name="Dixit R."/>
            <person name="Oppert B."/>
            <person name="Jiang H."/>
            <person name="Zou Z."/>
            <person name="Marshall J."/>
            <person name="Elpidina E."/>
            <person name="Vinokurov K."/>
            <person name="Oppert C."/>
            <person name="Zou Z."/>
            <person name="Evans J."/>
            <person name="Lu Z."/>
            <person name="Zhao P."/>
            <person name="Sumathipala N."/>
            <person name="Altincicek B."/>
            <person name="Vilcinskas A."/>
            <person name="Williams M."/>
            <person name="Hultmark D."/>
            <person name="Hetru C."/>
            <person name="Jiang H."/>
            <person name="Grimmelikhuijzen C.J."/>
            <person name="Hauser F."/>
            <person name="Cazzamali G."/>
            <person name="Williamson M."/>
            <person name="Park Y."/>
            <person name="Li B."/>
            <person name="Tanaka Y."/>
            <person name="Predel R."/>
            <person name="Neupert S."/>
            <person name="Schachtner J."/>
            <person name="Verleyen P."/>
            <person name="Raible F."/>
            <person name="Bork P."/>
            <person name="Friedrich M."/>
            <person name="Walden K.K."/>
            <person name="Robertson H.M."/>
            <person name="Angeli S."/>
            <person name="Foret S."/>
            <person name="Bucher G."/>
            <person name="Schuetz S."/>
            <person name="Maleszka R."/>
            <person name="Wimmer E.A."/>
            <person name="Beeman R.W."/>
            <person name="Lorenzen M."/>
            <person name="Tomoyasu Y."/>
            <person name="Miller S.C."/>
            <person name="Grossmann D."/>
            <person name="Bucher G."/>
        </authorList>
    </citation>
    <scope>NUCLEOTIDE SEQUENCE [LARGE SCALE GENOMIC DNA]</scope>
    <source>
        <strain evidence="7 8">Georgia GA2</strain>
    </source>
</reference>
<evidence type="ECO:0000256" key="1">
    <source>
        <dbReference type="ARBA" id="ARBA00004173"/>
    </source>
</evidence>
<gene>
    <name evidence="7" type="primary">AUGUSTUS-3.0.2_01302</name>
    <name evidence="7" type="ORF">TcasGA2_TC001302</name>
</gene>
<sequence length="515" mass="59219">MELNDSRDSLSVDDSLLDEVEDIMCDQTIISGELSVVDLEHKTPYIIISAASEWNRQSTANRDVIDLNFWRFRAMIPKEMFIRRLRVAVAVFARTVMPTVLKIYYLYQRNQQIVVDNVRHRLLPTLVAFLANSLSNSLASVQKRITFPLNRRAIKDIQKDLNPAIDDTTNTTPEESVDCQVLFSPKTEILADVIFIHGLHGGIDKTWKQGQWRHNGHKLKDQSPVRSQSTGNLYVPPRKHSLKRTLSDIYNANRTQIKVARKGNEVCVTHQEEWEVIEDVDVDDEGCYSNCWPQDWLPKDCPGVRVIALNYTTDVLWCPVWKKKRRRTDMVERSDEMIAELCKLGVGKQPIIWVGHSKGGLFIKQIIMNAWERHSQCPEKFAIFQNSKGIMFYSVPHKGSVLADFTLPLLRRSVELIEIQRNCDFVLDLHKRFLELCKQGHLGADIFSFIETSFTLMSFVYLKIVAYESADPDVGIKCDVPLDHREICKPAGRDCFLYLELIKLIKKHSLGGETM</sequence>
<evidence type="ECO:0000256" key="3">
    <source>
        <dbReference type="ARBA" id="ARBA00004370"/>
    </source>
</evidence>
<keyword evidence="8" id="KW-1185">Reference proteome</keyword>
<dbReference type="FunCoup" id="A0A139WMA8">
    <property type="interactions" value="18"/>
</dbReference>
<dbReference type="SUPFAM" id="SSF53474">
    <property type="entry name" value="alpha/beta-Hydrolases"/>
    <property type="match status" value="1"/>
</dbReference>
<comment type="subcellular location">
    <subcellularLocation>
        <location evidence="2">Endoplasmic reticulum</location>
    </subcellularLocation>
    <subcellularLocation>
        <location evidence="3">Membrane</location>
    </subcellularLocation>
    <subcellularLocation>
        <location evidence="1">Mitochondrion</location>
    </subcellularLocation>
</comment>
<dbReference type="GO" id="GO:0005739">
    <property type="term" value="C:mitochondrion"/>
    <property type="evidence" value="ECO:0007669"/>
    <property type="project" value="UniProtKB-SubCell"/>
</dbReference>
<dbReference type="eggNOG" id="KOG2029">
    <property type="taxonomic scope" value="Eukaryota"/>
</dbReference>
<keyword evidence="4" id="KW-0256">Endoplasmic reticulum</keyword>
<dbReference type="PhylomeDB" id="A0A139WMA8"/>